<dbReference type="OrthoDB" id="9807509at2"/>
<evidence type="ECO:0000313" key="4">
    <source>
        <dbReference type="EMBL" id="BBF81572.1"/>
    </source>
</evidence>
<dbReference type="Proteomes" id="UP000278756">
    <property type="component" value="Chromosome 1"/>
</dbReference>
<evidence type="ECO:0000256" key="2">
    <source>
        <dbReference type="ARBA" id="ARBA00022723"/>
    </source>
</evidence>
<gene>
    <name evidence="4" type="ORF">EM6_2174</name>
</gene>
<comment type="similarity">
    <text evidence="1">Belongs to the DinB family.</text>
</comment>
<evidence type="ECO:0000256" key="3">
    <source>
        <dbReference type="PIRSR" id="PIRSR607837-1"/>
    </source>
</evidence>
<name>A0A3G9G2L9_9CAUL</name>
<dbReference type="EMBL" id="AP018827">
    <property type="protein sequence ID" value="BBF81572.1"/>
    <property type="molecule type" value="Genomic_DNA"/>
</dbReference>
<sequence length="181" mass="19829">MSHLAHLGLMARYNQWMNAKLLELMAAHPDADFHANTGAFFGSVWGTLNHLIVADLLWMGRLSGHATGAALSTAKALPQPTGLSDTLYSELSAFAPARRQLDDLWLSYIESLSDADLDTPLTYRRVNGDAHTKPLGLVLSHVFNHQTHHRGQITTLLSQMGLDIGVTDVLVLVPELDPDIK</sequence>
<feature type="binding site" evidence="3">
    <location>
        <position position="149"/>
    </location>
    <ligand>
        <name>a divalent metal cation</name>
        <dbReference type="ChEBI" id="CHEBI:60240"/>
    </ligand>
</feature>
<accession>A0A3G9G2L9</accession>
<dbReference type="SUPFAM" id="SSF109854">
    <property type="entry name" value="DinB/YfiT-like putative metalloenzymes"/>
    <property type="match status" value="1"/>
</dbReference>
<keyword evidence="2 3" id="KW-0479">Metal-binding</keyword>
<organism evidence="4 5">
    <name type="scientific">Asticcacaulis excentricus</name>
    <dbReference type="NCBI Taxonomy" id="78587"/>
    <lineage>
        <taxon>Bacteria</taxon>
        <taxon>Pseudomonadati</taxon>
        <taxon>Pseudomonadota</taxon>
        <taxon>Alphaproteobacteria</taxon>
        <taxon>Caulobacterales</taxon>
        <taxon>Caulobacteraceae</taxon>
        <taxon>Asticcacaulis</taxon>
    </lineage>
</organism>
<feature type="binding site" evidence="3">
    <location>
        <position position="50"/>
    </location>
    <ligand>
        <name>a divalent metal cation</name>
        <dbReference type="ChEBI" id="CHEBI:60240"/>
    </ligand>
</feature>
<reference evidence="5" key="1">
    <citation type="journal article" date="2017" name="Biotechnol. Biofuels">
        <title>Evaluation of environmental bacterial communities as a factor affecting the growth of duckweed Lemna minor.</title>
        <authorList>
            <person name="Ishizawa H."/>
            <person name="Kuroda M."/>
            <person name="Morikawa M."/>
            <person name="Ike M."/>
        </authorList>
    </citation>
    <scope>NUCLEOTIDE SEQUENCE [LARGE SCALE GENOMIC DNA]</scope>
    <source>
        <strain evidence="5">M6</strain>
    </source>
</reference>
<dbReference type="InterPro" id="IPR007837">
    <property type="entry name" value="DinB"/>
</dbReference>
<dbReference type="Gene3D" id="1.20.120.450">
    <property type="entry name" value="dinb family like domain"/>
    <property type="match status" value="1"/>
</dbReference>
<reference evidence="5" key="2">
    <citation type="journal article" date="2017" name="Plant Physiol. Biochem.">
        <title>Differential oxidative and antioxidative response of duckweed Lemna minor toward plant growth promoting/inhibiting bacteria.</title>
        <authorList>
            <person name="Ishizawa H."/>
            <person name="Kuroda M."/>
            <person name="Morikawa M."/>
            <person name="Ike M."/>
        </authorList>
    </citation>
    <scope>NUCLEOTIDE SEQUENCE [LARGE SCALE GENOMIC DNA]</scope>
    <source>
        <strain evidence="5">M6</strain>
    </source>
</reference>
<dbReference type="AlphaFoldDB" id="A0A3G9G2L9"/>
<dbReference type="InterPro" id="IPR034660">
    <property type="entry name" value="DinB/YfiT-like"/>
</dbReference>
<dbReference type="PANTHER" id="PTHR37302:SF1">
    <property type="entry name" value="PROTEIN DINB"/>
    <property type="match status" value="1"/>
</dbReference>
<dbReference type="PANTHER" id="PTHR37302">
    <property type="entry name" value="SLR1116 PROTEIN"/>
    <property type="match status" value="1"/>
</dbReference>
<dbReference type="RefSeq" id="WP_126422757.1">
    <property type="nucleotide sequence ID" value="NZ_AP018827.1"/>
</dbReference>
<evidence type="ECO:0000256" key="1">
    <source>
        <dbReference type="ARBA" id="ARBA00008635"/>
    </source>
</evidence>
<evidence type="ECO:0000313" key="5">
    <source>
        <dbReference type="Proteomes" id="UP000278756"/>
    </source>
</evidence>
<dbReference type="Pfam" id="PF05163">
    <property type="entry name" value="DinB"/>
    <property type="match status" value="1"/>
</dbReference>
<dbReference type="GO" id="GO:0046872">
    <property type="term" value="F:metal ion binding"/>
    <property type="evidence" value="ECO:0007669"/>
    <property type="project" value="UniProtKB-KW"/>
</dbReference>
<feature type="binding site" evidence="3">
    <location>
        <position position="145"/>
    </location>
    <ligand>
        <name>a divalent metal cation</name>
        <dbReference type="ChEBI" id="CHEBI:60240"/>
    </ligand>
</feature>
<protein>
    <submittedName>
        <fullName evidence="4">DinB family protein</fullName>
    </submittedName>
</protein>
<proteinExistence type="inferred from homology"/>